<dbReference type="Pfam" id="PF17763">
    <property type="entry name" value="Asparaginase_C"/>
    <property type="match status" value="1"/>
</dbReference>
<accession>A0A0U1KX07</accession>
<feature type="domain" description="Asparaginase/glutaminase C-terminal" evidence="12">
    <location>
        <begin position="247"/>
        <end position="357"/>
    </location>
</feature>
<feature type="active site" description="O-isoaspartyl threonine intermediate" evidence="5">
    <location>
        <position position="43"/>
    </location>
</feature>
<name>A0A0U1KX07_9FIRM</name>
<dbReference type="InterPro" id="IPR040919">
    <property type="entry name" value="Asparaginase_C"/>
</dbReference>
<evidence type="ECO:0000313" key="14">
    <source>
        <dbReference type="Proteomes" id="UP000049855"/>
    </source>
</evidence>
<evidence type="ECO:0000256" key="10">
    <source>
        <dbReference type="SAM" id="SignalP"/>
    </source>
</evidence>
<evidence type="ECO:0000256" key="6">
    <source>
        <dbReference type="PIRSR" id="PIRSR001220-2"/>
    </source>
</evidence>
<dbReference type="InterPro" id="IPR027475">
    <property type="entry name" value="Asparaginase/glutaminase_AS2"/>
</dbReference>
<feature type="binding site" evidence="6">
    <location>
        <begin position="123"/>
        <end position="124"/>
    </location>
    <ligand>
        <name>substrate</name>
    </ligand>
</feature>
<evidence type="ECO:0000313" key="13">
    <source>
        <dbReference type="EMBL" id="CQR71988.1"/>
    </source>
</evidence>
<evidence type="ECO:0000256" key="3">
    <source>
        <dbReference type="ARBA" id="ARBA00022801"/>
    </source>
</evidence>
<evidence type="ECO:0000256" key="7">
    <source>
        <dbReference type="PROSITE-ProRule" id="PRU10099"/>
    </source>
</evidence>
<dbReference type="NCBIfam" id="TIGR00520">
    <property type="entry name" value="asnASE_II"/>
    <property type="match status" value="1"/>
</dbReference>
<comment type="similarity">
    <text evidence="1 9">Belongs to the asparaginase 1 family.</text>
</comment>
<feature type="chain" id="PRO_5039713467" description="asparaginase" evidence="10">
    <location>
        <begin position="26"/>
        <end position="360"/>
    </location>
</feature>
<evidence type="ECO:0000256" key="2">
    <source>
        <dbReference type="ARBA" id="ARBA00012920"/>
    </source>
</evidence>
<evidence type="ECO:0000259" key="11">
    <source>
        <dbReference type="Pfam" id="PF00710"/>
    </source>
</evidence>
<dbReference type="InterPro" id="IPR037152">
    <property type="entry name" value="L-asparaginase_N_sf"/>
</dbReference>
<protein>
    <recommendedName>
        <fullName evidence="2">asparaginase</fullName>
        <ecNumber evidence="2">3.5.1.1</ecNumber>
    </recommendedName>
</protein>
<keyword evidence="10" id="KW-0732">Signal</keyword>
<evidence type="ECO:0000256" key="5">
    <source>
        <dbReference type="PIRSR" id="PIRSR001220-1"/>
    </source>
</evidence>
<dbReference type="PROSITE" id="PS51732">
    <property type="entry name" value="ASN_GLN_ASE_3"/>
    <property type="match status" value="1"/>
</dbReference>
<evidence type="ECO:0000256" key="9">
    <source>
        <dbReference type="RuleBase" id="RU004456"/>
    </source>
</evidence>
<dbReference type="InterPro" id="IPR020827">
    <property type="entry name" value="Asparaginase/glutaminase_AS1"/>
</dbReference>
<dbReference type="PROSITE" id="PS00917">
    <property type="entry name" value="ASN_GLN_ASE_2"/>
    <property type="match status" value="1"/>
</dbReference>
<dbReference type="GO" id="GO:0006528">
    <property type="term" value="P:asparagine metabolic process"/>
    <property type="evidence" value="ECO:0007669"/>
    <property type="project" value="InterPro"/>
</dbReference>
<evidence type="ECO:0000256" key="4">
    <source>
        <dbReference type="ARBA" id="ARBA00049366"/>
    </source>
</evidence>
<dbReference type="FunFam" id="3.40.50.1170:FF:000001">
    <property type="entry name" value="L-asparaginase 2"/>
    <property type="match status" value="1"/>
</dbReference>
<organism evidence="13 14">
    <name type="scientific">Sporomusa ovata</name>
    <dbReference type="NCBI Taxonomy" id="2378"/>
    <lineage>
        <taxon>Bacteria</taxon>
        <taxon>Bacillati</taxon>
        <taxon>Bacillota</taxon>
        <taxon>Negativicutes</taxon>
        <taxon>Selenomonadales</taxon>
        <taxon>Sporomusaceae</taxon>
        <taxon>Sporomusa</taxon>
    </lineage>
</organism>
<dbReference type="InterPro" id="IPR027474">
    <property type="entry name" value="L-asparaginase_N"/>
</dbReference>
<dbReference type="GO" id="GO:0004067">
    <property type="term" value="F:asparaginase activity"/>
    <property type="evidence" value="ECO:0007669"/>
    <property type="project" value="UniProtKB-UniRule"/>
</dbReference>
<sequence>MNRKNYLFLAVICVLVFSLQAVCLAAEKTDTLPNVKILATGGTIAGSGATNTTTVGYTAAVTPVDALINDVPELKKVANVSGEQISQIASENMTNEVWLTLGKRVNQLLAQDAIDGIVITHGTDTLEETAYFLNLVVKSNKPVVVVGSMRPPTAMSADGMLNLYRATILAGSKEAIGKGVLVMLNDTIHSGRDVTKTITDRVDTFRAPEIGPLGFFTGDQPVFYRTSLRKHTTATEFDINQLNDLPRVDITYHYANNTGVVIEALTRAGAKGIVHAGTGNGSIGKAEYPAIEAAQKKGVVIVRSARVGNGIIARNGEANDDKYNFVASDNLNPQKARILLMLALTKTNNPQEIQKMFWEY</sequence>
<keyword evidence="3 13" id="KW-0378">Hydrolase</keyword>
<feature type="active site" evidence="7">
    <location>
        <position position="43"/>
    </location>
</feature>
<dbReference type="InterPro" id="IPR006034">
    <property type="entry name" value="Asparaginase/glutaminase-like"/>
</dbReference>
<evidence type="ECO:0000259" key="12">
    <source>
        <dbReference type="Pfam" id="PF17763"/>
    </source>
</evidence>
<evidence type="ECO:0000256" key="8">
    <source>
        <dbReference type="PROSITE-ProRule" id="PRU10100"/>
    </source>
</evidence>
<dbReference type="InterPro" id="IPR036152">
    <property type="entry name" value="Asp/glu_Ase-like_sf"/>
</dbReference>
<dbReference type="Gene3D" id="3.40.50.1170">
    <property type="entry name" value="L-asparaginase, N-terminal domain"/>
    <property type="match status" value="1"/>
</dbReference>
<dbReference type="PROSITE" id="PS00144">
    <property type="entry name" value="ASN_GLN_ASE_1"/>
    <property type="match status" value="1"/>
</dbReference>
<dbReference type="PIRSF" id="PIRSF001220">
    <property type="entry name" value="L-ASNase_gatD"/>
    <property type="match status" value="1"/>
</dbReference>
<dbReference type="SUPFAM" id="SSF53774">
    <property type="entry name" value="Glutaminase/Asparaginase"/>
    <property type="match status" value="1"/>
</dbReference>
<dbReference type="Proteomes" id="UP000049855">
    <property type="component" value="Unassembled WGS sequence"/>
</dbReference>
<dbReference type="Gene3D" id="3.40.50.40">
    <property type="match status" value="1"/>
</dbReference>
<dbReference type="AlphaFoldDB" id="A0A0U1KX07"/>
<dbReference type="PIRSF" id="PIRSF500176">
    <property type="entry name" value="L_ASNase"/>
    <property type="match status" value="1"/>
</dbReference>
<dbReference type="SMART" id="SM00870">
    <property type="entry name" value="Asparaginase"/>
    <property type="match status" value="1"/>
</dbReference>
<gene>
    <name evidence="13" type="ORF">SpAn4DRAFT_5229</name>
</gene>
<dbReference type="PANTHER" id="PTHR11707:SF28">
    <property type="entry name" value="60 KDA LYSOPHOSPHOLIPASE"/>
    <property type="match status" value="1"/>
</dbReference>
<feature type="domain" description="L-asparaginase N-terminal" evidence="11">
    <location>
        <begin position="34"/>
        <end position="226"/>
    </location>
</feature>
<dbReference type="EMBL" id="CTRP01000007">
    <property type="protein sequence ID" value="CQR71988.1"/>
    <property type="molecule type" value="Genomic_DNA"/>
</dbReference>
<keyword evidence="14" id="KW-1185">Reference proteome</keyword>
<evidence type="ECO:0000256" key="1">
    <source>
        <dbReference type="ARBA" id="ARBA00010518"/>
    </source>
</evidence>
<comment type="catalytic activity">
    <reaction evidence="4">
        <text>L-asparagine + H2O = L-aspartate + NH4(+)</text>
        <dbReference type="Rhea" id="RHEA:21016"/>
        <dbReference type="ChEBI" id="CHEBI:15377"/>
        <dbReference type="ChEBI" id="CHEBI:28938"/>
        <dbReference type="ChEBI" id="CHEBI:29991"/>
        <dbReference type="ChEBI" id="CHEBI:58048"/>
        <dbReference type="EC" id="3.5.1.1"/>
    </reaction>
</comment>
<dbReference type="CDD" id="cd08964">
    <property type="entry name" value="L-asparaginase_II"/>
    <property type="match status" value="1"/>
</dbReference>
<dbReference type="PANTHER" id="PTHR11707">
    <property type="entry name" value="L-ASPARAGINASE"/>
    <property type="match status" value="1"/>
</dbReference>
<dbReference type="InterPro" id="IPR027473">
    <property type="entry name" value="L-asparaginase_C"/>
</dbReference>
<dbReference type="PRINTS" id="PR00139">
    <property type="entry name" value="ASNGLNASE"/>
</dbReference>
<dbReference type="InterPro" id="IPR004550">
    <property type="entry name" value="AsnASE_II"/>
</dbReference>
<feature type="signal peptide" evidence="10">
    <location>
        <begin position="1"/>
        <end position="25"/>
    </location>
</feature>
<proteinExistence type="inferred from homology"/>
<dbReference type="Pfam" id="PF00710">
    <property type="entry name" value="Asparaginase"/>
    <property type="match status" value="1"/>
</dbReference>
<feature type="binding site" evidence="6">
    <location>
        <position position="90"/>
    </location>
    <ligand>
        <name>substrate</name>
    </ligand>
</feature>
<reference evidence="14" key="1">
    <citation type="submission" date="2015-03" db="EMBL/GenBank/DDBJ databases">
        <authorList>
            <person name="Nijsse Bart"/>
        </authorList>
    </citation>
    <scope>NUCLEOTIDE SEQUENCE [LARGE SCALE GENOMIC DNA]</scope>
</reference>
<dbReference type="RefSeq" id="WP_021166499.1">
    <property type="nucleotide sequence ID" value="NZ_CTRP01000007.1"/>
</dbReference>
<dbReference type="EC" id="3.5.1.1" evidence="2"/>
<feature type="active site" evidence="8">
    <location>
        <position position="123"/>
    </location>
</feature>